<comment type="function">
    <text evidence="10">Involved in protein export. Participates in an early event of protein translocation.</text>
</comment>
<dbReference type="KEGG" id="bmx:BMS_2886"/>
<dbReference type="STRING" id="862908.BMS_2886"/>
<dbReference type="RefSeq" id="WP_014245432.1">
    <property type="nucleotide sequence ID" value="NC_016620.1"/>
</dbReference>
<comment type="subcellular location">
    <subcellularLocation>
        <location evidence="1 10">Cell membrane</location>
        <topology evidence="1 10">Multi-pass membrane protein</topology>
    </subcellularLocation>
</comment>
<keyword evidence="7 10" id="KW-1133">Transmembrane helix</keyword>
<evidence type="ECO:0000256" key="7">
    <source>
        <dbReference type="ARBA" id="ARBA00022989"/>
    </source>
</evidence>
<protein>
    <recommendedName>
        <fullName evidence="10">Protein-export membrane protein SecG</fullName>
    </recommendedName>
</protein>
<evidence type="ECO:0000256" key="1">
    <source>
        <dbReference type="ARBA" id="ARBA00004651"/>
    </source>
</evidence>
<keyword evidence="4 10" id="KW-1003">Cell membrane</keyword>
<keyword evidence="13" id="KW-1185">Reference proteome</keyword>
<dbReference type="EMBL" id="FQ312005">
    <property type="protein sequence ID" value="CBW27658.1"/>
    <property type="molecule type" value="Genomic_DNA"/>
</dbReference>
<gene>
    <name evidence="12" type="primary">secG</name>
    <name evidence="12" type="ordered locus">BMS_2886</name>
</gene>
<dbReference type="eggNOG" id="COG1314">
    <property type="taxonomic scope" value="Bacteria"/>
</dbReference>
<evidence type="ECO:0000256" key="9">
    <source>
        <dbReference type="ARBA" id="ARBA00023136"/>
    </source>
</evidence>
<accession>E1WYL8</accession>
<dbReference type="GO" id="GO:0005886">
    <property type="term" value="C:plasma membrane"/>
    <property type="evidence" value="ECO:0007669"/>
    <property type="project" value="UniProtKB-SubCell"/>
</dbReference>
<keyword evidence="9 10" id="KW-0472">Membrane</keyword>
<keyword evidence="3 10" id="KW-0813">Transport</keyword>
<dbReference type="NCBIfam" id="TIGR00810">
    <property type="entry name" value="secG"/>
    <property type="match status" value="1"/>
</dbReference>
<feature type="region of interest" description="Disordered" evidence="11">
    <location>
        <begin position="93"/>
        <end position="121"/>
    </location>
</feature>
<evidence type="ECO:0000256" key="10">
    <source>
        <dbReference type="RuleBase" id="RU365087"/>
    </source>
</evidence>
<keyword evidence="8 10" id="KW-0811">Translocation</keyword>
<reference evidence="13" key="1">
    <citation type="journal article" date="2013" name="ISME J.">
        <title>A small predatory core genome in the divergent marine Bacteriovorax marinus SJ and the terrestrial Bdellovibrio bacteriovorus.</title>
        <authorList>
            <person name="Crossman L.C."/>
            <person name="Chen H."/>
            <person name="Cerdeno-Tarraga A.M."/>
            <person name="Brooks K."/>
            <person name="Quail M.A."/>
            <person name="Pineiro S.A."/>
            <person name="Hobley L."/>
            <person name="Sockett R.E."/>
            <person name="Bentley S.D."/>
            <person name="Parkhill J."/>
            <person name="Williams H.N."/>
            <person name="Stine O.C."/>
        </authorList>
    </citation>
    <scope>NUCLEOTIDE SEQUENCE [LARGE SCALE GENOMIC DNA]</scope>
    <source>
        <strain evidence="13">ATCC BAA-682 / DSM 15412 / SJ</strain>
    </source>
</reference>
<evidence type="ECO:0000256" key="8">
    <source>
        <dbReference type="ARBA" id="ARBA00023010"/>
    </source>
</evidence>
<name>E1WYL8_HALMS</name>
<dbReference type="GO" id="GO:0015450">
    <property type="term" value="F:protein-transporting ATPase activity"/>
    <property type="evidence" value="ECO:0007669"/>
    <property type="project" value="UniProtKB-UniRule"/>
</dbReference>
<sequence length="121" mass="12654">MFHSLMIFHIVISVLLIVLVLLQFGKGAEAGLLSGGAGDSTFTGTQQGNILGKITTILAVLFLGNSILLAKIQSTKSSSSILDGEAPIAAPLNNDAMMPKAQETKTPETATPAETKKEETK</sequence>
<evidence type="ECO:0000256" key="5">
    <source>
        <dbReference type="ARBA" id="ARBA00022692"/>
    </source>
</evidence>
<keyword evidence="5 10" id="KW-0812">Transmembrane</keyword>
<dbReference type="GO" id="GO:0065002">
    <property type="term" value="P:intracellular protein transmembrane transport"/>
    <property type="evidence" value="ECO:0007669"/>
    <property type="project" value="TreeGrafter"/>
</dbReference>
<dbReference type="OrthoDB" id="5296811at2"/>
<evidence type="ECO:0000256" key="4">
    <source>
        <dbReference type="ARBA" id="ARBA00022475"/>
    </source>
</evidence>
<evidence type="ECO:0000313" key="12">
    <source>
        <dbReference type="EMBL" id="CBW27658.1"/>
    </source>
</evidence>
<evidence type="ECO:0000256" key="2">
    <source>
        <dbReference type="ARBA" id="ARBA00008445"/>
    </source>
</evidence>
<feature type="transmembrane region" description="Helical" evidence="10">
    <location>
        <begin position="51"/>
        <end position="70"/>
    </location>
</feature>
<dbReference type="PRINTS" id="PR01651">
    <property type="entry name" value="SECGEXPORT"/>
</dbReference>
<dbReference type="GO" id="GO:0043952">
    <property type="term" value="P:protein transport by the Sec complex"/>
    <property type="evidence" value="ECO:0007669"/>
    <property type="project" value="TreeGrafter"/>
</dbReference>
<dbReference type="PANTHER" id="PTHR34182:SF1">
    <property type="entry name" value="PROTEIN-EXPORT MEMBRANE PROTEIN SECG"/>
    <property type="match status" value="1"/>
</dbReference>
<dbReference type="Pfam" id="PF03840">
    <property type="entry name" value="SecG"/>
    <property type="match status" value="1"/>
</dbReference>
<evidence type="ECO:0000313" key="13">
    <source>
        <dbReference type="Proteomes" id="UP000008963"/>
    </source>
</evidence>
<keyword evidence="6 10" id="KW-0653">Protein transport</keyword>
<comment type="similarity">
    <text evidence="2 10">Belongs to the SecG family.</text>
</comment>
<evidence type="ECO:0000256" key="11">
    <source>
        <dbReference type="SAM" id="MobiDB-lite"/>
    </source>
</evidence>
<dbReference type="HOGENOM" id="CLU_094156_2_1_7"/>
<proteinExistence type="inferred from homology"/>
<evidence type="ECO:0000256" key="6">
    <source>
        <dbReference type="ARBA" id="ARBA00022927"/>
    </source>
</evidence>
<evidence type="ECO:0000256" key="3">
    <source>
        <dbReference type="ARBA" id="ARBA00022448"/>
    </source>
</evidence>
<dbReference type="InterPro" id="IPR004692">
    <property type="entry name" value="SecG"/>
</dbReference>
<dbReference type="Proteomes" id="UP000008963">
    <property type="component" value="Chromosome"/>
</dbReference>
<dbReference type="PANTHER" id="PTHR34182">
    <property type="entry name" value="PROTEIN-EXPORT MEMBRANE PROTEIN SECG"/>
    <property type="match status" value="1"/>
</dbReference>
<comment type="caution">
    <text evidence="10">Lacks conserved residue(s) required for the propagation of feature annotation.</text>
</comment>
<organism evidence="12 13">
    <name type="scientific">Halobacteriovorax marinus (strain ATCC BAA-682 / DSM 15412 / SJ)</name>
    <name type="common">Bacteriovorax marinus</name>
    <dbReference type="NCBI Taxonomy" id="862908"/>
    <lineage>
        <taxon>Bacteria</taxon>
        <taxon>Pseudomonadati</taxon>
        <taxon>Bdellovibrionota</taxon>
        <taxon>Bacteriovoracia</taxon>
        <taxon>Bacteriovoracales</taxon>
        <taxon>Halobacteriovoraceae</taxon>
        <taxon>Halobacteriovorax</taxon>
    </lineage>
</organism>
<dbReference type="PATRIC" id="fig|862908.3.peg.2760"/>
<dbReference type="AlphaFoldDB" id="E1WYL8"/>
<dbReference type="GO" id="GO:0009306">
    <property type="term" value="P:protein secretion"/>
    <property type="evidence" value="ECO:0007669"/>
    <property type="project" value="UniProtKB-UniRule"/>
</dbReference>